<feature type="repeat" description="WD" evidence="3">
    <location>
        <begin position="644"/>
        <end position="670"/>
    </location>
</feature>
<dbReference type="PROSITE" id="PS50082">
    <property type="entry name" value="WD_REPEATS_2"/>
    <property type="match status" value="6"/>
</dbReference>
<dbReference type="InterPro" id="IPR015943">
    <property type="entry name" value="WD40/YVTN_repeat-like_dom_sf"/>
</dbReference>
<dbReference type="PANTHER" id="PTHR19879:SF9">
    <property type="entry name" value="TRANSCRIPTION INITIATION FACTOR TFIID SUBUNIT 5"/>
    <property type="match status" value="1"/>
</dbReference>
<dbReference type="InterPro" id="IPR036322">
    <property type="entry name" value="WD40_repeat_dom_sf"/>
</dbReference>
<accession>A0ABW5FPX9</accession>
<dbReference type="SUPFAM" id="SSF52540">
    <property type="entry name" value="P-loop containing nucleoside triphosphate hydrolases"/>
    <property type="match status" value="1"/>
</dbReference>
<dbReference type="SUPFAM" id="SSF50978">
    <property type="entry name" value="WD40 repeat-like"/>
    <property type="match status" value="1"/>
</dbReference>
<dbReference type="PROSITE" id="PS50943">
    <property type="entry name" value="HTH_CROC1"/>
    <property type="match status" value="1"/>
</dbReference>
<dbReference type="Pfam" id="PF00400">
    <property type="entry name" value="WD40"/>
    <property type="match status" value="11"/>
</dbReference>
<dbReference type="InterPro" id="IPR011047">
    <property type="entry name" value="Quinoprotein_ADH-like_sf"/>
</dbReference>
<keyword evidence="6" id="KW-1185">Reference proteome</keyword>
<evidence type="ECO:0000313" key="6">
    <source>
        <dbReference type="Proteomes" id="UP001597417"/>
    </source>
</evidence>
<dbReference type="PANTHER" id="PTHR19879">
    <property type="entry name" value="TRANSCRIPTION INITIATION FACTOR TFIID"/>
    <property type="match status" value="1"/>
</dbReference>
<dbReference type="Pfam" id="PF20703">
    <property type="entry name" value="nSTAND1"/>
    <property type="match status" value="1"/>
</dbReference>
<dbReference type="CDD" id="cd00093">
    <property type="entry name" value="HTH_XRE"/>
    <property type="match status" value="1"/>
</dbReference>
<dbReference type="Gene3D" id="1.10.260.40">
    <property type="entry name" value="lambda repressor-like DNA-binding domains"/>
    <property type="match status" value="1"/>
</dbReference>
<dbReference type="SMART" id="SM00530">
    <property type="entry name" value="HTH_XRE"/>
    <property type="match status" value="1"/>
</dbReference>
<dbReference type="CDD" id="cd00200">
    <property type="entry name" value="WD40"/>
    <property type="match status" value="2"/>
</dbReference>
<dbReference type="PROSITE" id="PS50294">
    <property type="entry name" value="WD_REPEATS_REGION"/>
    <property type="match status" value="5"/>
</dbReference>
<evidence type="ECO:0000256" key="2">
    <source>
        <dbReference type="ARBA" id="ARBA00022737"/>
    </source>
</evidence>
<dbReference type="PROSITE" id="PS00678">
    <property type="entry name" value="WD_REPEATS_1"/>
    <property type="match status" value="2"/>
</dbReference>
<keyword evidence="1 3" id="KW-0853">WD repeat</keyword>
<dbReference type="Gene3D" id="3.40.50.300">
    <property type="entry name" value="P-loop containing nucleotide triphosphate hydrolases"/>
    <property type="match status" value="1"/>
</dbReference>
<feature type="repeat" description="WD" evidence="3">
    <location>
        <begin position="883"/>
        <end position="915"/>
    </location>
</feature>
<dbReference type="SUPFAM" id="SSF47413">
    <property type="entry name" value="lambda repressor-like DNA-binding domains"/>
    <property type="match status" value="1"/>
</dbReference>
<dbReference type="InterPro" id="IPR010982">
    <property type="entry name" value="Lambda_DNA-bd_dom_sf"/>
</dbReference>
<keyword evidence="2" id="KW-0677">Repeat</keyword>
<sequence length="1253" mass="133660">MPRPERPLDADGDVLQRLAAGLRRLRERAGSPGYRELARRAHYSATTLSNAAAGRKLPSLAVMLAYVRACGGDPVEWEARWRAVATELAPMELETPEQDLRAPYVGLGTFQPEDADRFFGRSRLVAELRDQLTQRRFVAVFGPSGSGKSSLLRAGLVPALAGGDHHGRPVVLCTPGEHPLEEGAAQLARLMGIPASAVLADLRADPHHLHLAIRQALADRPGDVELLIVVDQFEEVFTLCQDIGERAQFITALLGAARASTSRARIVLGIRADFYGRCAEHPDLIEALRDGQTLVGAMAADQLREAIVQPAVRAGLTVENALVATIVAEMVGRPGALPLMSHALVETWRRRRGTTLSLAGYQTAGGVEGALAQSAERVYQALNRDQRSLAREMFLRLTAPGEGTEDTRRRVRRGELDRIHPGDDGAGSDFGVVLDMLVRARLLTVGEETVEITHEALIRSWPRLRGWLAEDRDGLRLHRQLTEAARTWETLDRDPGALYRGLQLALTREWDERRRARLTASEREFLDAGIDQQTREYRSSRRRTHRVLATLACLALAVSVAITAGVVAIQRGHAAADQQRTALSRALAARSTALAASQPEASMRLAVEAFDQAPTPEARGALLTAQTQPFQARLYGSPSDTWLSVRYSPDGTILAAGSTNGDIKLWDTRTHTPLPGPSRANAAIRALAFSPDSHTLVTATTSDPATLRFWDVTSGEETFSRTHHGKGIMALTFSPDGRTLAVAGEGAALWDVASHREIATLTPDAPGVWGASFSPDGRTLATGDSTGTITLWDVPSHQKRLAWTGRPLIRQAAFSPDGLTLATASYDGAVQLWDPATGHEDATLTGSSATMAVAFSPDGRTLAATGDETALWEIATRQARAIWSGHRSTIADVAFSPDGRQLATAGEDSTVAVWNTTGTGNTSGSVLSTAPAAPVLGISLTPGSDIATTATRDGTVDRWNTKSGGTIGTWVTGIGALRTLTFSRDGQALAAISRDGHLALWTAERGWETPAWLPDAYLVAGVAFSADGHTLATVEQGSVVSYTSVTLWDLVHGRKIATWPSTGRLPGDIAFSPDGHSLATTGDGAAKLWDLSGHQTNSHPIGYHDTFTALAFSPDGHTLALAAADGTIILRDGTTGAETTTLTSRSTPLDRIAFSPDGTTLAAGGRDGTVYLWDPASKTEIATLAGHGGSVTALAFSPGSDVLATAGDDGTTRLWNLDTTMVAGRLCTTTSGTISPEQWAQLIPELPYRTHCP</sequence>
<reference evidence="6" key="1">
    <citation type="journal article" date="2019" name="Int. J. Syst. Evol. Microbiol.">
        <title>The Global Catalogue of Microorganisms (GCM) 10K type strain sequencing project: providing services to taxonomists for standard genome sequencing and annotation.</title>
        <authorList>
            <consortium name="The Broad Institute Genomics Platform"/>
            <consortium name="The Broad Institute Genome Sequencing Center for Infectious Disease"/>
            <person name="Wu L."/>
            <person name="Ma J."/>
        </authorList>
    </citation>
    <scope>NUCLEOTIDE SEQUENCE [LARGE SCALE GENOMIC DNA]</scope>
    <source>
        <strain evidence="6">CGMCC 4.7645</strain>
    </source>
</reference>
<dbReference type="RefSeq" id="WP_378264100.1">
    <property type="nucleotide sequence ID" value="NZ_JBHUKR010000006.1"/>
</dbReference>
<evidence type="ECO:0000256" key="1">
    <source>
        <dbReference type="ARBA" id="ARBA00022574"/>
    </source>
</evidence>
<proteinExistence type="predicted"/>
<dbReference type="PRINTS" id="PR00320">
    <property type="entry name" value="GPROTEINBRPT"/>
</dbReference>
<name>A0ABW5FPX9_9PSEU</name>
<evidence type="ECO:0000313" key="5">
    <source>
        <dbReference type="EMBL" id="MFD2416893.1"/>
    </source>
</evidence>
<dbReference type="InterPro" id="IPR049052">
    <property type="entry name" value="nSTAND1"/>
</dbReference>
<evidence type="ECO:0000256" key="3">
    <source>
        <dbReference type="PROSITE-ProRule" id="PRU00221"/>
    </source>
</evidence>
<dbReference type="SMART" id="SM00320">
    <property type="entry name" value="WD40"/>
    <property type="match status" value="13"/>
</dbReference>
<evidence type="ECO:0000259" key="4">
    <source>
        <dbReference type="PROSITE" id="PS50943"/>
    </source>
</evidence>
<feature type="repeat" description="WD" evidence="3">
    <location>
        <begin position="809"/>
        <end position="843"/>
    </location>
</feature>
<dbReference type="EMBL" id="JBHUKR010000006">
    <property type="protein sequence ID" value="MFD2416893.1"/>
    <property type="molecule type" value="Genomic_DNA"/>
</dbReference>
<feature type="repeat" description="WD" evidence="3">
    <location>
        <begin position="761"/>
        <end position="802"/>
    </location>
</feature>
<dbReference type="InterPro" id="IPR019775">
    <property type="entry name" value="WD40_repeat_CS"/>
</dbReference>
<dbReference type="InterPro" id="IPR027417">
    <property type="entry name" value="P-loop_NTPase"/>
</dbReference>
<comment type="caution">
    <text evidence="5">The sequence shown here is derived from an EMBL/GenBank/DDBJ whole genome shotgun (WGS) entry which is preliminary data.</text>
</comment>
<dbReference type="InterPro" id="IPR020472">
    <property type="entry name" value="WD40_PAC1"/>
</dbReference>
<protein>
    <recommendedName>
        <fullName evidence="4">HTH cro/C1-type domain-containing protein</fullName>
    </recommendedName>
</protein>
<dbReference type="SUPFAM" id="SSF50998">
    <property type="entry name" value="Quinoprotein alcohol dehydrogenase-like"/>
    <property type="match status" value="1"/>
</dbReference>
<dbReference type="Gene3D" id="2.130.10.10">
    <property type="entry name" value="YVTN repeat-like/Quinoprotein amine dehydrogenase"/>
    <property type="match status" value="4"/>
</dbReference>
<gene>
    <name evidence="5" type="ORF">ACFSXZ_11225</name>
</gene>
<feature type="domain" description="HTH cro/C1-type" evidence="4">
    <location>
        <begin position="35"/>
        <end position="77"/>
    </location>
</feature>
<dbReference type="Proteomes" id="UP001597417">
    <property type="component" value="Unassembled WGS sequence"/>
</dbReference>
<feature type="repeat" description="WD" evidence="3">
    <location>
        <begin position="1184"/>
        <end position="1219"/>
    </location>
</feature>
<dbReference type="InterPro" id="IPR001680">
    <property type="entry name" value="WD40_rpt"/>
</dbReference>
<organism evidence="5 6">
    <name type="scientific">Amycolatopsis pigmentata</name>
    <dbReference type="NCBI Taxonomy" id="450801"/>
    <lineage>
        <taxon>Bacteria</taxon>
        <taxon>Bacillati</taxon>
        <taxon>Actinomycetota</taxon>
        <taxon>Actinomycetes</taxon>
        <taxon>Pseudonocardiales</taxon>
        <taxon>Pseudonocardiaceae</taxon>
        <taxon>Amycolatopsis</taxon>
    </lineage>
</organism>
<dbReference type="InterPro" id="IPR001387">
    <property type="entry name" value="Cro/C1-type_HTH"/>
</dbReference>
<feature type="repeat" description="WD" evidence="3">
    <location>
        <begin position="1142"/>
        <end position="1183"/>
    </location>
</feature>